<proteinExistence type="predicted"/>
<keyword evidence="1" id="KW-0472">Membrane</keyword>
<protein>
    <submittedName>
        <fullName evidence="2">Uncharacterized protein</fullName>
    </submittedName>
</protein>
<reference evidence="2 3" key="1">
    <citation type="journal article" date="2013" name="Curr. Biol.">
        <title>The Genome of the Foraminiferan Reticulomyxa filosa.</title>
        <authorList>
            <person name="Glockner G."/>
            <person name="Hulsmann N."/>
            <person name="Schleicher M."/>
            <person name="Noegel A.A."/>
            <person name="Eichinger L."/>
            <person name="Gallinger C."/>
            <person name="Pawlowski J."/>
            <person name="Sierra R."/>
            <person name="Euteneuer U."/>
            <person name="Pillet L."/>
            <person name="Moustafa A."/>
            <person name="Platzer M."/>
            <person name="Groth M."/>
            <person name="Szafranski K."/>
            <person name="Schliwa M."/>
        </authorList>
    </citation>
    <scope>NUCLEOTIDE SEQUENCE [LARGE SCALE GENOMIC DNA]</scope>
</reference>
<name>X6NCN1_RETFI</name>
<feature type="non-terminal residue" evidence="2">
    <location>
        <position position="1"/>
    </location>
</feature>
<evidence type="ECO:0000313" key="3">
    <source>
        <dbReference type="Proteomes" id="UP000023152"/>
    </source>
</evidence>
<sequence>VAKEMKSECTVHVSTNGYDWFVVPVLYSVSQKTAGSIPFGKDNAKSGYHQLAQSRRLSNPKKIQQDLKTVADPSQENKSLIVNRGQATQHVVELSDNERVVEMAEFEAVTDEANDPVNTIAKSKDMLDEDEPYFCVCISGHTALGRDMISAYCEHYEKLTSQHTLFMQSYRTLHNIAHFLRCYSRVIAVVTDYRLSSLLSYLLSSDHTNEIYVYWFAHEPLLQYPHVNFIFIFYFYFFAVQFINVLYASAFPYSIANCLPIAIAGEQRL</sequence>
<evidence type="ECO:0000256" key="1">
    <source>
        <dbReference type="SAM" id="Phobius"/>
    </source>
</evidence>
<keyword evidence="1" id="KW-0812">Transmembrane</keyword>
<dbReference type="AlphaFoldDB" id="X6NCN1"/>
<dbReference type="EMBL" id="ASPP01009789">
    <property type="protein sequence ID" value="ETO23653.1"/>
    <property type="molecule type" value="Genomic_DNA"/>
</dbReference>
<evidence type="ECO:0000313" key="2">
    <source>
        <dbReference type="EMBL" id="ETO23653.1"/>
    </source>
</evidence>
<gene>
    <name evidence="2" type="ORF">RFI_13528</name>
</gene>
<accession>X6NCN1</accession>
<keyword evidence="3" id="KW-1185">Reference proteome</keyword>
<organism evidence="2 3">
    <name type="scientific">Reticulomyxa filosa</name>
    <dbReference type="NCBI Taxonomy" id="46433"/>
    <lineage>
        <taxon>Eukaryota</taxon>
        <taxon>Sar</taxon>
        <taxon>Rhizaria</taxon>
        <taxon>Retaria</taxon>
        <taxon>Foraminifera</taxon>
        <taxon>Monothalamids</taxon>
        <taxon>Reticulomyxidae</taxon>
        <taxon>Reticulomyxa</taxon>
    </lineage>
</organism>
<dbReference type="Proteomes" id="UP000023152">
    <property type="component" value="Unassembled WGS sequence"/>
</dbReference>
<keyword evidence="1" id="KW-1133">Transmembrane helix</keyword>
<comment type="caution">
    <text evidence="2">The sequence shown here is derived from an EMBL/GenBank/DDBJ whole genome shotgun (WGS) entry which is preliminary data.</text>
</comment>
<feature type="transmembrane region" description="Helical" evidence="1">
    <location>
        <begin position="229"/>
        <end position="247"/>
    </location>
</feature>